<reference evidence="11" key="1">
    <citation type="submission" date="2022-11" db="UniProtKB">
        <authorList>
            <consortium name="WormBaseParasite"/>
        </authorList>
    </citation>
    <scope>IDENTIFICATION</scope>
</reference>
<keyword evidence="7" id="KW-0539">Nucleus</keyword>
<evidence type="ECO:0000256" key="8">
    <source>
        <dbReference type="SAM" id="MobiDB-lite"/>
    </source>
</evidence>
<evidence type="ECO:0000256" key="6">
    <source>
        <dbReference type="ARBA" id="ARBA00023187"/>
    </source>
</evidence>
<keyword evidence="5" id="KW-0747">Spliceosome</keyword>
<organism evidence="10 11">
    <name type="scientific">Ditylenchus dipsaci</name>
    <dbReference type="NCBI Taxonomy" id="166011"/>
    <lineage>
        <taxon>Eukaryota</taxon>
        <taxon>Metazoa</taxon>
        <taxon>Ecdysozoa</taxon>
        <taxon>Nematoda</taxon>
        <taxon>Chromadorea</taxon>
        <taxon>Rhabditida</taxon>
        <taxon>Tylenchina</taxon>
        <taxon>Tylenchomorpha</taxon>
        <taxon>Sphaerularioidea</taxon>
        <taxon>Anguinidae</taxon>
        <taxon>Anguininae</taxon>
        <taxon>Ditylenchus</taxon>
    </lineage>
</organism>
<name>A0A915D0A7_9BILA</name>
<dbReference type="InterPro" id="IPR004098">
    <property type="entry name" value="Prp18"/>
</dbReference>
<sequence>MQGMKRRKEVQRQDGSGHAQANHGAVETKQPTRLHGNGNWKCAVAGGSDKIRYPSASRSSKAYVSNVAHVLNDETQRKYIHGLKRLMSKCQYYFPADPSKSTAKIKSTWRWTVMRYVKSPTFRKLCGVYGQIAACRESGDQHELAKLREEFSEQFPLLPSIWLSWIEDEIEKGADQKTVESLFDRAIADFHSSRSAPKYIEWACGIDMAFAREVKLEQIVGIIGLRPDSADIVWESYLDIVEAEYCMLVNEDDCNTQKCIAKNQLKTLFDRALRVPTRDWPKFTSDT</sequence>
<keyword evidence="10" id="KW-1185">Reference proteome</keyword>
<evidence type="ECO:0000313" key="11">
    <source>
        <dbReference type="WBParaSite" id="jg14568.1"/>
    </source>
</evidence>
<dbReference type="PANTHER" id="PTHR13007:SF19">
    <property type="entry name" value="PRE-MRNA-SPLICING FACTOR 18"/>
    <property type="match status" value="1"/>
</dbReference>
<dbReference type="Proteomes" id="UP000887574">
    <property type="component" value="Unplaced"/>
</dbReference>
<evidence type="ECO:0000256" key="2">
    <source>
        <dbReference type="ARBA" id="ARBA00008137"/>
    </source>
</evidence>
<evidence type="ECO:0000256" key="5">
    <source>
        <dbReference type="ARBA" id="ARBA00022728"/>
    </source>
</evidence>
<evidence type="ECO:0000313" key="10">
    <source>
        <dbReference type="Proteomes" id="UP000887574"/>
    </source>
</evidence>
<protein>
    <recommendedName>
        <fullName evidence="3">Pre-mRNA-splicing factor 18</fullName>
    </recommendedName>
</protein>
<dbReference type="SUPFAM" id="SSF47938">
    <property type="entry name" value="Functional domain of the splicing factor Prp18"/>
    <property type="match status" value="1"/>
</dbReference>
<dbReference type="Gene3D" id="1.20.940.10">
    <property type="entry name" value="Functional domain of the splicing factor Prp18"/>
    <property type="match status" value="1"/>
</dbReference>
<dbReference type="InterPro" id="IPR011990">
    <property type="entry name" value="TPR-like_helical_dom_sf"/>
</dbReference>
<evidence type="ECO:0000256" key="7">
    <source>
        <dbReference type="ARBA" id="ARBA00023242"/>
    </source>
</evidence>
<dbReference type="PANTHER" id="PTHR13007">
    <property type="entry name" value="PRE-MRNA SPLICING FACTOR-RELATED"/>
    <property type="match status" value="1"/>
</dbReference>
<keyword evidence="6" id="KW-0508">mRNA splicing</keyword>
<proteinExistence type="inferred from homology"/>
<dbReference type="GO" id="GO:0046540">
    <property type="term" value="C:U4/U6 x U5 tri-snRNP complex"/>
    <property type="evidence" value="ECO:0007669"/>
    <property type="project" value="TreeGrafter"/>
</dbReference>
<keyword evidence="4" id="KW-0507">mRNA processing</keyword>
<dbReference type="Gene3D" id="1.25.40.10">
    <property type="entry name" value="Tetratricopeptide repeat domain"/>
    <property type="match status" value="1"/>
</dbReference>
<feature type="domain" description="Prp18" evidence="9">
    <location>
        <begin position="57"/>
        <end position="95"/>
    </location>
</feature>
<dbReference type="GO" id="GO:0000350">
    <property type="term" value="P:generation of catalytic spliceosome for second transesterification step"/>
    <property type="evidence" value="ECO:0007669"/>
    <property type="project" value="TreeGrafter"/>
</dbReference>
<dbReference type="GO" id="GO:0005682">
    <property type="term" value="C:U5 snRNP"/>
    <property type="evidence" value="ECO:0007669"/>
    <property type="project" value="TreeGrafter"/>
</dbReference>
<dbReference type="GO" id="GO:0071021">
    <property type="term" value="C:U2-type post-spliceosomal complex"/>
    <property type="evidence" value="ECO:0007669"/>
    <property type="project" value="TreeGrafter"/>
</dbReference>
<comment type="similarity">
    <text evidence="2">Belongs to the PRP18 family.</text>
</comment>
<dbReference type="SUPFAM" id="SSF48452">
    <property type="entry name" value="TPR-like"/>
    <property type="match status" value="1"/>
</dbReference>
<dbReference type="AlphaFoldDB" id="A0A915D0A7"/>
<dbReference type="Pfam" id="PF02840">
    <property type="entry name" value="Prp18"/>
    <property type="match status" value="1"/>
</dbReference>
<evidence type="ECO:0000259" key="9">
    <source>
        <dbReference type="Pfam" id="PF02840"/>
    </source>
</evidence>
<dbReference type="InterPro" id="IPR039979">
    <property type="entry name" value="PRPF18"/>
</dbReference>
<evidence type="ECO:0000256" key="1">
    <source>
        <dbReference type="ARBA" id="ARBA00004123"/>
    </source>
</evidence>
<evidence type="ECO:0000256" key="3">
    <source>
        <dbReference type="ARBA" id="ARBA00018242"/>
    </source>
</evidence>
<feature type="region of interest" description="Disordered" evidence="8">
    <location>
        <begin position="1"/>
        <end position="39"/>
    </location>
</feature>
<accession>A0A915D0A7</accession>
<dbReference type="WBParaSite" id="jg14568.1">
    <property type="protein sequence ID" value="jg14568.1"/>
    <property type="gene ID" value="jg14568"/>
</dbReference>
<evidence type="ECO:0000256" key="4">
    <source>
        <dbReference type="ARBA" id="ARBA00022664"/>
    </source>
</evidence>
<comment type="subcellular location">
    <subcellularLocation>
        <location evidence="1">Nucleus</location>
    </subcellularLocation>
</comment>